<dbReference type="AlphaFoldDB" id="A0AAU9KAU9"/>
<name>A0AAU9KAU9_9CILI</name>
<protein>
    <recommendedName>
        <fullName evidence="5">Globin family profile domain-containing protein</fullName>
    </recommendedName>
</protein>
<dbReference type="SUPFAM" id="SSF46458">
    <property type="entry name" value="Globin-like"/>
    <property type="match status" value="1"/>
</dbReference>
<evidence type="ECO:0008006" key="5">
    <source>
        <dbReference type="Google" id="ProtNLM"/>
    </source>
</evidence>
<evidence type="ECO:0000313" key="3">
    <source>
        <dbReference type="EMBL" id="CAG9334575.1"/>
    </source>
</evidence>
<dbReference type="Gene3D" id="1.10.490.10">
    <property type="entry name" value="Globins"/>
    <property type="match status" value="1"/>
</dbReference>
<keyword evidence="2" id="KW-1133">Transmembrane helix</keyword>
<keyword evidence="2" id="KW-0812">Transmembrane</keyword>
<comment type="caution">
    <text evidence="3">The sequence shown here is derived from an EMBL/GenBank/DDBJ whole genome shotgun (WGS) entry which is preliminary data.</text>
</comment>
<feature type="region of interest" description="Disordered" evidence="1">
    <location>
        <begin position="277"/>
        <end position="305"/>
    </location>
</feature>
<dbReference type="InterPro" id="IPR012292">
    <property type="entry name" value="Globin/Proto"/>
</dbReference>
<accession>A0AAU9KAU9</accession>
<evidence type="ECO:0000313" key="4">
    <source>
        <dbReference type="Proteomes" id="UP001162131"/>
    </source>
</evidence>
<keyword evidence="4" id="KW-1185">Reference proteome</keyword>
<gene>
    <name evidence="3" type="ORF">BSTOLATCC_MIC61187</name>
</gene>
<evidence type="ECO:0000256" key="1">
    <source>
        <dbReference type="SAM" id="MobiDB-lite"/>
    </source>
</evidence>
<dbReference type="Proteomes" id="UP001162131">
    <property type="component" value="Unassembled WGS sequence"/>
</dbReference>
<dbReference type="EMBL" id="CAJZBQ010000058">
    <property type="protein sequence ID" value="CAG9334575.1"/>
    <property type="molecule type" value="Genomic_DNA"/>
</dbReference>
<evidence type="ECO:0000256" key="2">
    <source>
        <dbReference type="SAM" id="Phobius"/>
    </source>
</evidence>
<dbReference type="InterPro" id="IPR009050">
    <property type="entry name" value="Globin-like_sf"/>
</dbReference>
<dbReference type="GO" id="GO:0020037">
    <property type="term" value="F:heme binding"/>
    <property type="evidence" value="ECO:0007669"/>
    <property type="project" value="InterPro"/>
</dbReference>
<sequence>MQKFKQIGIPTYTTLFFISFFVIIMDLPTKLEKLNFLHQKAFEHEEIKNAREDIVSLIKESSDSYVKCIRSSSEYLKINNTKKFNSLLSNTSNQRKLDIFDTFIKYSDVGSLNVNIPTTMVRNGNLPVSFLVQTIKNGKVIARPCNEEEYFNIETERFFEDNENTSLYVYKALNKEGDLIYSNDSAKSVWNSSKEPAKMQHCIQSLSNPPSIIRVLWVDGAKIKYFSIINHKKIKRAAKNETKPIAVDPNYNQKRRFSTFDYRTLLKKTSQSINNPFKVKSEKEPVLKSKQKRRSQSFSHSTPEEFYASLNPPKEAKNTLIGQLNKDNSNDFLVNSKKIENCFVVETKGQFSEINAMTAQIIEFLNRHPFKEDNVKGIVLDFIQNRDKKWFLLKCKEFSNGLNTNLSRFESLKTPEPKKACFRKQRTMSVDLSHLKVEESITEVPELESIRKLADSQSSLAGKYRNKSNKLIPLAEIPENEIFDKYSKLNEKPDKILNKEGEINANTILNEAKKCPFYSAGASPMSCQFSLSRSKNPLINKSTLEIDNSAKAKNPSFSNMVDTYAKNHINAVIDNLDEMNLNTQATKVRNENLVEKYGGKLFWDQFILSLYNKILESEFLSKYFKGAKLENFKMIVSGMFNLFNGTISPKFRRRVRAAHQSLGLSEKEFYNFSDIYENTLLEYQVNEFDKGIMMAQIKSLKTLIFKQGAA</sequence>
<keyword evidence="2" id="KW-0472">Membrane</keyword>
<feature type="transmembrane region" description="Helical" evidence="2">
    <location>
        <begin position="7"/>
        <end position="25"/>
    </location>
</feature>
<dbReference type="GO" id="GO:0019825">
    <property type="term" value="F:oxygen binding"/>
    <property type="evidence" value="ECO:0007669"/>
    <property type="project" value="InterPro"/>
</dbReference>
<proteinExistence type="predicted"/>
<reference evidence="3" key="1">
    <citation type="submission" date="2021-09" db="EMBL/GenBank/DDBJ databases">
        <authorList>
            <consortium name="AG Swart"/>
            <person name="Singh M."/>
            <person name="Singh A."/>
            <person name="Seah K."/>
            <person name="Emmerich C."/>
        </authorList>
    </citation>
    <scope>NUCLEOTIDE SEQUENCE</scope>
    <source>
        <strain evidence="3">ATCC30299</strain>
    </source>
</reference>
<organism evidence="3 4">
    <name type="scientific">Blepharisma stoltei</name>
    <dbReference type="NCBI Taxonomy" id="1481888"/>
    <lineage>
        <taxon>Eukaryota</taxon>
        <taxon>Sar</taxon>
        <taxon>Alveolata</taxon>
        <taxon>Ciliophora</taxon>
        <taxon>Postciliodesmatophora</taxon>
        <taxon>Heterotrichea</taxon>
        <taxon>Heterotrichida</taxon>
        <taxon>Blepharismidae</taxon>
        <taxon>Blepharisma</taxon>
    </lineage>
</organism>